<reference evidence="4" key="1">
    <citation type="journal article" date="2019" name="Int. J. Syst. Evol. Microbiol.">
        <title>The Global Catalogue of Microorganisms (GCM) 10K type strain sequencing project: providing services to taxonomists for standard genome sequencing and annotation.</title>
        <authorList>
            <consortium name="The Broad Institute Genomics Platform"/>
            <consortium name="The Broad Institute Genome Sequencing Center for Infectious Disease"/>
            <person name="Wu L."/>
            <person name="Ma J."/>
        </authorList>
    </citation>
    <scope>NUCLEOTIDE SEQUENCE [LARGE SCALE GENOMIC DNA]</scope>
    <source>
        <strain evidence="4">KCTC 52277</strain>
    </source>
</reference>
<evidence type="ECO:0000313" key="4">
    <source>
        <dbReference type="Proteomes" id="UP001595621"/>
    </source>
</evidence>
<gene>
    <name evidence="3" type="primary">cpaB</name>
    <name evidence="3" type="ORF">ACFOE0_03415</name>
</gene>
<dbReference type="Pfam" id="PF16976">
    <property type="entry name" value="RcpC"/>
    <property type="match status" value="1"/>
</dbReference>
<keyword evidence="1" id="KW-1133">Transmembrane helix</keyword>
<name>A0ABV7GDY0_9GAMM</name>
<dbReference type="InterPro" id="IPR031571">
    <property type="entry name" value="RcpC_dom"/>
</dbReference>
<feature type="transmembrane region" description="Helical" evidence="1">
    <location>
        <begin position="12"/>
        <end position="31"/>
    </location>
</feature>
<sequence>MSFEKSKGSWIMLLIAIVIAVLAFWLANNYLENQEAKLKQQLNDDGVATTSVVVAAVPVAMGDTLGGHNMAVAEVPSAHTSAYAVLPDEFGYYEGQVVKHHMSPGEPLLSHYVSGLGIETFSDLLKEGERAVTIEIDEINSVSGMTLPGDIVDLMLVTEVKNESGALGDSLEDITQIQPLLQNVRILAVDNLSLVSPTQEFIAPGIEGNSLDYANITVGVKYKDAAKLLLAKDVGDIAFMLRNREDTKRVTNAVLDNKLLTQQASSAGRYRLYTSSRIENGEIKPLSVTILGQQQEAHGVSVIKYNNVTASAATK</sequence>
<dbReference type="InterPro" id="IPR017592">
    <property type="entry name" value="Pilus_assmbl_Flp-typ_CpaB"/>
</dbReference>
<organism evidence="3 4">
    <name type="scientific">Shewanella submarina</name>
    <dbReference type="NCBI Taxonomy" id="2016376"/>
    <lineage>
        <taxon>Bacteria</taxon>
        <taxon>Pseudomonadati</taxon>
        <taxon>Pseudomonadota</taxon>
        <taxon>Gammaproteobacteria</taxon>
        <taxon>Alteromonadales</taxon>
        <taxon>Shewanellaceae</taxon>
        <taxon>Shewanella</taxon>
    </lineage>
</organism>
<protein>
    <submittedName>
        <fullName evidence="3">Flp pilus assembly protein CpaB</fullName>
    </submittedName>
</protein>
<dbReference type="RefSeq" id="WP_248935448.1">
    <property type="nucleotide sequence ID" value="NZ_JAKILF010000002.1"/>
</dbReference>
<evidence type="ECO:0000259" key="2">
    <source>
        <dbReference type="SMART" id="SM00858"/>
    </source>
</evidence>
<evidence type="ECO:0000313" key="3">
    <source>
        <dbReference type="EMBL" id="MFC3137232.1"/>
    </source>
</evidence>
<keyword evidence="4" id="KW-1185">Reference proteome</keyword>
<dbReference type="NCBIfam" id="TIGR03177">
    <property type="entry name" value="pilus_cpaB"/>
    <property type="match status" value="1"/>
</dbReference>
<accession>A0ABV7GDY0</accession>
<evidence type="ECO:0000256" key="1">
    <source>
        <dbReference type="SAM" id="Phobius"/>
    </source>
</evidence>
<keyword evidence="1" id="KW-0472">Membrane</keyword>
<keyword evidence="1" id="KW-0812">Transmembrane</keyword>
<dbReference type="EMBL" id="JBHRTD010000006">
    <property type="protein sequence ID" value="MFC3137232.1"/>
    <property type="molecule type" value="Genomic_DNA"/>
</dbReference>
<dbReference type="SMART" id="SM00858">
    <property type="entry name" value="SAF"/>
    <property type="match status" value="1"/>
</dbReference>
<dbReference type="Proteomes" id="UP001595621">
    <property type="component" value="Unassembled WGS sequence"/>
</dbReference>
<dbReference type="Pfam" id="PF08666">
    <property type="entry name" value="SAF"/>
    <property type="match status" value="1"/>
</dbReference>
<dbReference type="InterPro" id="IPR013974">
    <property type="entry name" value="SAF"/>
</dbReference>
<proteinExistence type="predicted"/>
<comment type="caution">
    <text evidence="3">The sequence shown here is derived from an EMBL/GenBank/DDBJ whole genome shotgun (WGS) entry which is preliminary data.</text>
</comment>
<feature type="domain" description="SAF" evidence="2">
    <location>
        <begin position="50"/>
        <end position="114"/>
    </location>
</feature>